<dbReference type="Pfam" id="PF13639">
    <property type="entry name" value="zf-RING_2"/>
    <property type="match status" value="1"/>
</dbReference>
<proteinExistence type="predicted"/>
<keyword evidence="3" id="KW-0812">Transmembrane</keyword>
<dbReference type="InterPro" id="IPR001841">
    <property type="entry name" value="Znf_RING"/>
</dbReference>
<dbReference type="GO" id="GO:0045087">
    <property type="term" value="P:innate immune response"/>
    <property type="evidence" value="ECO:0007669"/>
    <property type="project" value="InterPro"/>
</dbReference>
<sequence length="277" mass="31892">MDDIDIAILELTIFAMVMIICCCCCCRTGPVELPPQLIDKTPQTQQDIETGQIKGILFKDIKEKEEEEEGCGKRCCPICLEEYEDDHEIRRLEKYLSDGRATLKSNVYAFGVVLFEIVSGREAVIGTEAVETKNPERRPLSSIMISALRNSPDSMNMSSLKEFVDPNMMDLYPHDCLFKIAMLAKQCVDDDPIDEKLIYQTPRPQQDIETGQEKGLMFKDIKEEGCDKRSCQICLEEYEDDHEITRLKKCRHVFHRSCIDHWLSQNRSCPICRCYVV</sequence>
<reference evidence="13 14" key="1">
    <citation type="journal article" date="2014" name="Science">
        <title>Plant genetics. Early allopolyploid evolution in the post-Neolithic Brassica napus oilseed genome.</title>
        <authorList>
            <person name="Chalhoub B."/>
            <person name="Denoeud F."/>
            <person name="Liu S."/>
            <person name="Parkin I.A."/>
            <person name="Tang H."/>
            <person name="Wang X."/>
            <person name="Chiquet J."/>
            <person name="Belcram H."/>
            <person name="Tong C."/>
            <person name="Samans B."/>
            <person name="Correa M."/>
            <person name="Da Silva C."/>
            <person name="Just J."/>
            <person name="Falentin C."/>
            <person name="Koh C.S."/>
            <person name="Le Clainche I."/>
            <person name="Bernard M."/>
            <person name="Bento P."/>
            <person name="Noel B."/>
            <person name="Labadie K."/>
            <person name="Alberti A."/>
            <person name="Charles M."/>
            <person name="Arnaud D."/>
            <person name="Guo H."/>
            <person name="Daviaud C."/>
            <person name="Alamery S."/>
            <person name="Jabbari K."/>
            <person name="Zhao M."/>
            <person name="Edger P.P."/>
            <person name="Chelaifa H."/>
            <person name="Tack D."/>
            <person name="Lassalle G."/>
            <person name="Mestiri I."/>
            <person name="Schnel N."/>
            <person name="Le Paslier M.C."/>
            <person name="Fan G."/>
            <person name="Renault V."/>
            <person name="Bayer P.E."/>
            <person name="Golicz A.A."/>
            <person name="Manoli S."/>
            <person name="Lee T.H."/>
            <person name="Thi V.H."/>
            <person name="Chalabi S."/>
            <person name="Hu Q."/>
            <person name="Fan C."/>
            <person name="Tollenaere R."/>
            <person name="Lu Y."/>
            <person name="Battail C."/>
            <person name="Shen J."/>
            <person name="Sidebottom C.H."/>
            <person name="Wang X."/>
            <person name="Canaguier A."/>
            <person name="Chauveau A."/>
            <person name="Berard A."/>
            <person name="Deniot G."/>
            <person name="Guan M."/>
            <person name="Liu Z."/>
            <person name="Sun F."/>
            <person name="Lim Y.P."/>
            <person name="Lyons E."/>
            <person name="Town C.D."/>
            <person name="Bancroft I."/>
            <person name="Wang X."/>
            <person name="Meng J."/>
            <person name="Ma J."/>
            <person name="Pires J.C."/>
            <person name="King G.J."/>
            <person name="Brunel D."/>
            <person name="Delourme R."/>
            <person name="Renard M."/>
            <person name="Aury J.M."/>
            <person name="Adams K.L."/>
            <person name="Batley J."/>
            <person name="Snowdon R.J."/>
            <person name="Tost J."/>
            <person name="Edwards D."/>
            <person name="Zhou Y."/>
            <person name="Hua W."/>
            <person name="Sharpe A.G."/>
            <person name="Paterson A.H."/>
            <person name="Guan C."/>
            <person name="Wincker P."/>
        </authorList>
    </citation>
    <scope>NUCLEOTIDE SEQUENCE [LARGE SCALE GENOMIC DNA]</scope>
    <source>
        <strain evidence="14">cv. Darmor-bzh</strain>
    </source>
</reference>
<keyword evidence="7" id="KW-0862">Zinc</keyword>
<evidence type="ECO:0000256" key="6">
    <source>
        <dbReference type="ARBA" id="ARBA00022771"/>
    </source>
</evidence>
<dbReference type="InterPro" id="IPR011016">
    <property type="entry name" value="Znf_RING-CH"/>
</dbReference>
<keyword evidence="9" id="KW-0472">Membrane</keyword>
<dbReference type="GO" id="GO:0019199">
    <property type="term" value="F:transmembrane receptor protein kinase activity"/>
    <property type="evidence" value="ECO:0007669"/>
    <property type="project" value="InterPro"/>
</dbReference>
<keyword evidence="8" id="KW-1133">Transmembrane helix</keyword>
<evidence type="ECO:0000256" key="7">
    <source>
        <dbReference type="ARBA" id="ARBA00022833"/>
    </source>
</evidence>
<dbReference type="InterPro" id="IPR011009">
    <property type="entry name" value="Kinase-like_dom_sf"/>
</dbReference>
<keyword evidence="5" id="KW-0732">Signal</keyword>
<comment type="subcellular location">
    <subcellularLocation>
        <location evidence="1">Cell membrane</location>
        <topology evidence="1">Single-pass membrane protein</topology>
    </subcellularLocation>
</comment>
<dbReference type="OMA" id="TIFAMFM"/>
<evidence type="ECO:0000256" key="9">
    <source>
        <dbReference type="ARBA" id="ARBA00023136"/>
    </source>
</evidence>
<evidence type="ECO:0000256" key="4">
    <source>
        <dbReference type="ARBA" id="ARBA00022723"/>
    </source>
</evidence>
<dbReference type="GO" id="GO:0008270">
    <property type="term" value="F:zinc ion binding"/>
    <property type="evidence" value="ECO:0007669"/>
    <property type="project" value="UniProtKB-KW"/>
</dbReference>
<protein>
    <submittedName>
        <fullName evidence="13">BnaC03g77970D protein</fullName>
    </submittedName>
</protein>
<accession>A0A078IU27</accession>
<dbReference type="Gene3D" id="1.10.510.10">
    <property type="entry name" value="Transferase(Phosphotransferase) domain 1"/>
    <property type="match status" value="1"/>
</dbReference>
<dbReference type="AlphaFoldDB" id="A0A078IU27"/>
<dbReference type="GO" id="GO:0005886">
    <property type="term" value="C:plasma membrane"/>
    <property type="evidence" value="ECO:0007669"/>
    <property type="project" value="UniProtKB-SubCell"/>
</dbReference>
<evidence type="ECO:0000256" key="3">
    <source>
        <dbReference type="ARBA" id="ARBA00022692"/>
    </source>
</evidence>
<dbReference type="SMART" id="SM00184">
    <property type="entry name" value="RING"/>
    <property type="match status" value="1"/>
</dbReference>
<dbReference type="SMART" id="SM00744">
    <property type="entry name" value="RINGv"/>
    <property type="match status" value="1"/>
</dbReference>
<keyword evidence="6 11" id="KW-0863">Zinc-finger</keyword>
<evidence type="ECO:0000313" key="14">
    <source>
        <dbReference type="Proteomes" id="UP000028999"/>
    </source>
</evidence>
<feature type="domain" description="RING-type" evidence="12">
    <location>
        <begin position="231"/>
        <end position="273"/>
    </location>
</feature>
<gene>
    <name evidence="13" type="primary">BnaC03g77970D</name>
    <name evidence="13" type="ORF">GSBRNA2T00008226001</name>
</gene>
<name>A0A078IU27_BRANA</name>
<dbReference type="Gene3D" id="3.30.40.10">
    <property type="entry name" value="Zinc/RING finger domain, C3HC4 (zinc finger)"/>
    <property type="match status" value="1"/>
</dbReference>
<keyword evidence="10" id="KW-1015">Disulfide bond</keyword>
<keyword evidence="14" id="KW-1185">Reference proteome</keyword>
<dbReference type="EMBL" id="LK033145">
    <property type="protein sequence ID" value="CDY52959.1"/>
    <property type="molecule type" value="Genomic_DNA"/>
</dbReference>
<keyword evidence="2" id="KW-1003">Cell membrane</keyword>
<dbReference type="Proteomes" id="UP000028999">
    <property type="component" value="Unassembled WGS sequence"/>
</dbReference>
<dbReference type="SUPFAM" id="SSF56112">
    <property type="entry name" value="Protein kinase-like (PK-like)"/>
    <property type="match status" value="1"/>
</dbReference>
<evidence type="ECO:0000256" key="2">
    <source>
        <dbReference type="ARBA" id="ARBA00022475"/>
    </source>
</evidence>
<evidence type="ECO:0000256" key="1">
    <source>
        <dbReference type="ARBA" id="ARBA00004162"/>
    </source>
</evidence>
<dbReference type="InterPro" id="IPR013083">
    <property type="entry name" value="Znf_RING/FYVE/PHD"/>
</dbReference>
<evidence type="ECO:0000313" key="13">
    <source>
        <dbReference type="EMBL" id="CDY52959.1"/>
    </source>
</evidence>
<evidence type="ECO:0000256" key="11">
    <source>
        <dbReference type="PROSITE-ProRule" id="PRU00175"/>
    </source>
</evidence>
<evidence type="ECO:0000256" key="10">
    <source>
        <dbReference type="ARBA" id="ARBA00023157"/>
    </source>
</evidence>
<dbReference type="SUPFAM" id="SSF57850">
    <property type="entry name" value="RING/U-box"/>
    <property type="match status" value="1"/>
</dbReference>
<dbReference type="PaxDb" id="3708-A0A078IU27"/>
<dbReference type="PANTHER" id="PTHR46204">
    <property type="entry name" value="CHITIN ELICITOR RECEPTOR KINASE 1-RELATED"/>
    <property type="match status" value="1"/>
</dbReference>
<evidence type="ECO:0000256" key="8">
    <source>
        <dbReference type="ARBA" id="ARBA00022989"/>
    </source>
</evidence>
<dbReference type="Gramene" id="CDY52959">
    <property type="protein sequence ID" value="CDY52959"/>
    <property type="gene ID" value="GSBRNA2T00008226001"/>
</dbReference>
<evidence type="ECO:0000256" key="5">
    <source>
        <dbReference type="ARBA" id="ARBA00022729"/>
    </source>
</evidence>
<organism evidence="13 14">
    <name type="scientific">Brassica napus</name>
    <name type="common">Rape</name>
    <dbReference type="NCBI Taxonomy" id="3708"/>
    <lineage>
        <taxon>Eukaryota</taxon>
        <taxon>Viridiplantae</taxon>
        <taxon>Streptophyta</taxon>
        <taxon>Embryophyta</taxon>
        <taxon>Tracheophyta</taxon>
        <taxon>Spermatophyta</taxon>
        <taxon>Magnoliopsida</taxon>
        <taxon>eudicotyledons</taxon>
        <taxon>Gunneridae</taxon>
        <taxon>Pentapetalae</taxon>
        <taxon>rosids</taxon>
        <taxon>malvids</taxon>
        <taxon>Brassicales</taxon>
        <taxon>Brassicaceae</taxon>
        <taxon>Brassiceae</taxon>
        <taxon>Brassica</taxon>
    </lineage>
</organism>
<keyword evidence="4" id="KW-0479">Metal-binding</keyword>
<dbReference type="PROSITE" id="PS50089">
    <property type="entry name" value="ZF_RING_2"/>
    <property type="match status" value="1"/>
</dbReference>
<dbReference type="PANTHER" id="PTHR46204:SF22">
    <property type="entry name" value="PROTEIN KINASE DOMAIN-CONTAINING PROTEIN"/>
    <property type="match status" value="1"/>
</dbReference>
<dbReference type="InterPro" id="IPR044812">
    <property type="entry name" value="CERK1/LYK3-like"/>
</dbReference>
<dbReference type="STRING" id="3708.A0A078IU27"/>
<evidence type="ECO:0000259" key="12">
    <source>
        <dbReference type="PROSITE" id="PS50089"/>
    </source>
</evidence>